<keyword evidence="5" id="KW-1185">Reference proteome</keyword>
<dbReference type="Proteomes" id="UP000612055">
    <property type="component" value="Unassembled WGS sequence"/>
</dbReference>
<dbReference type="GO" id="GO:0006353">
    <property type="term" value="P:DNA-templated transcription termination"/>
    <property type="evidence" value="ECO:0007669"/>
    <property type="project" value="UniProtKB-KW"/>
</dbReference>
<comment type="similarity">
    <text evidence="1">Belongs to the mTERF family.</text>
</comment>
<keyword evidence="2" id="KW-0804">Transcription</keyword>
<accession>A0A836C1D3</accession>
<keyword evidence="3" id="KW-0809">Transit peptide</keyword>
<protein>
    <submittedName>
        <fullName evidence="4">Uncharacterized protein</fullName>
    </submittedName>
</protein>
<evidence type="ECO:0000313" key="5">
    <source>
        <dbReference type="Proteomes" id="UP000612055"/>
    </source>
</evidence>
<evidence type="ECO:0000256" key="2">
    <source>
        <dbReference type="ARBA" id="ARBA00022472"/>
    </source>
</evidence>
<evidence type="ECO:0000256" key="1">
    <source>
        <dbReference type="ARBA" id="ARBA00007692"/>
    </source>
</evidence>
<dbReference type="OrthoDB" id="540100at2759"/>
<dbReference type="Gene3D" id="1.25.70.10">
    <property type="entry name" value="Transcription termination factor 3, mitochondrial"/>
    <property type="match status" value="1"/>
</dbReference>
<dbReference type="AlphaFoldDB" id="A0A836C1D3"/>
<proteinExistence type="inferred from homology"/>
<name>A0A836C1D3_9CHLO</name>
<comment type="caution">
    <text evidence="4">The sequence shown here is derived from an EMBL/GenBank/DDBJ whole genome shotgun (WGS) entry which is preliminary data.</text>
</comment>
<gene>
    <name evidence="4" type="ORF">HYH03_005189</name>
</gene>
<keyword evidence="2" id="KW-0805">Transcription regulation</keyword>
<reference evidence="4" key="1">
    <citation type="journal article" date="2020" name="bioRxiv">
        <title>Comparative genomics of Chlamydomonas.</title>
        <authorList>
            <person name="Craig R.J."/>
            <person name="Hasan A.R."/>
            <person name="Ness R.W."/>
            <person name="Keightley P.D."/>
        </authorList>
    </citation>
    <scope>NUCLEOTIDE SEQUENCE</scope>
    <source>
        <strain evidence="4">CCAP 11/70</strain>
    </source>
</reference>
<evidence type="ECO:0000313" key="4">
    <source>
        <dbReference type="EMBL" id="KAG2496781.1"/>
    </source>
</evidence>
<keyword evidence="2" id="KW-0806">Transcription termination</keyword>
<dbReference type="Pfam" id="PF02536">
    <property type="entry name" value="mTERF"/>
    <property type="match status" value="1"/>
</dbReference>
<dbReference type="InterPro" id="IPR038538">
    <property type="entry name" value="MTERF_sf"/>
</dbReference>
<dbReference type="InterPro" id="IPR003690">
    <property type="entry name" value="MTERF"/>
</dbReference>
<evidence type="ECO:0000256" key="3">
    <source>
        <dbReference type="ARBA" id="ARBA00022946"/>
    </source>
</evidence>
<sequence>MFAKLVADCPHLLTQGDVFTAGCAMIFFKSMGWRNKDISQRIIGYYPQLLLLDRRRDIDPVVRFLERMNCTGENLRLLVWEYPRIFDKNYRRQVRKFQHLGVYGLTMQSSVSRASEASAAEEGISLTLGRGTGALWE</sequence>
<dbReference type="GO" id="GO:0003676">
    <property type="term" value="F:nucleic acid binding"/>
    <property type="evidence" value="ECO:0007669"/>
    <property type="project" value="InterPro"/>
</dbReference>
<dbReference type="EMBL" id="JAEHOE010000017">
    <property type="protein sequence ID" value="KAG2496781.1"/>
    <property type="molecule type" value="Genomic_DNA"/>
</dbReference>
<organism evidence="4 5">
    <name type="scientific">Edaphochlamys debaryana</name>
    <dbReference type="NCBI Taxonomy" id="47281"/>
    <lineage>
        <taxon>Eukaryota</taxon>
        <taxon>Viridiplantae</taxon>
        <taxon>Chlorophyta</taxon>
        <taxon>core chlorophytes</taxon>
        <taxon>Chlorophyceae</taxon>
        <taxon>CS clade</taxon>
        <taxon>Chlamydomonadales</taxon>
        <taxon>Chlamydomonadales incertae sedis</taxon>
        <taxon>Edaphochlamys</taxon>
    </lineage>
</organism>